<dbReference type="AlphaFoldDB" id="A0A1M7ZNT3"/>
<dbReference type="STRING" id="1123029.SAMN02745172_03212"/>
<dbReference type="Proteomes" id="UP000186406">
    <property type="component" value="Unassembled WGS sequence"/>
</dbReference>
<evidence type="ECO:0000313" key="2">
    <source>
        <dbReference type="EMBL" id="SHO66553.1"/>
    </source>
</evidence>
<dbReference type="GO" id="GO:0008410">
    <property type="term" value="F:CoA-transferase activity"/>
    <property type="evidence" value="ECO:0007669"/>
    <property type="project" value="TreeGrafter"/>
</dbReference>
<sequence>MRHLEGIRIVSFNHFLMGPVGIQFLADLGADVIAIEPVEGAFQRKWGGANRQVDGQTMLQLTGNRNKRSVALNLKSAEGLAIARKLVEGADVVAENYRPGVMAKLGLGFEDIRETNPRVIYASASGFGPDGPYVDRPGQDLIIQAMSGLATITGTREDGPRAVGVSAVDHHGASLFAAGILAALLRRERTGKGGRVDVSLLSAALDLQMESLVCYLNGPRNDDVAQPGRLAGWYFSAPYGIYSTRDGFIAISLGTLDALSDALDLPDEQRIPNAECYERRDEAVANIARALTARTTAEWSAIFTARGIWHSAVNDYSKLASDPQIVHNKSFVTVDGATETPVTLVAHPVRYDGEAPAVRLPPQKLGAQTAEVLAELGYGGEEIETLFRSGVVAGERVPERRDQPENLSA</sequence>
<dbReference type="Gene3D" id="3.40.50.10540">
    <property type="entry name" value="Crotonobetainyl-coa:carnitine coa-transferase, domain 1"/>
    <property type="match status" value="1"/>
</dbReference>
<dbReference type="InterPro" id="IPR050483">
    <property type="entry name" value="CoA-transferase_III_domain"/>
</dbReference>
<name>A0A1M7ZNT3_9HYPH</name>
<dbReference type="Pfam" id="PF02515">
    <property type="entry name" value="CoA_transf_3"/>
    <property type="match status" value="1"/>
</dbReference>
<protein>
    <submittedName>
        <fullName evidence="2">Crotonobetainyl-CoA:carnitine CoA-transferase CaiB</fullName>
    </submittedName>
</protein>
<evidence type="ECO:0000256" key="1">
    <source>
        <dbReference type="ARBA" id="ARBA00022679"/>
    </source>
</evidence>
<dbReference type="InterPro" id="IPR023606">
    <property type="entry name" value="CoA-Trfase_III_dom_1_sf"/>
</dbReference>
<dbReference type="InterPro" id="IPR044855">
    <property type="entry name" value="CoA-Trfase_III_dom3_sf"/>
</dbReference>
<keyword evidence="1 2" id="KW-0808">Transferase</keyword>
<dbReference type="SUPFAM" id="SSF89796">
    <property type="entry name" value="CoA-transferase family III (CaiB/BaiF)"/>
    <property type="match status" value="1"/>
</dbReference>
<keyword evidence="3" id="KW-1185">Reference proteome</keyword>
<reference evidence="2 3" key="1">
    <citation type="submission" date="2016-12" db="EMBL/GenBank/DDBJ databases">
        <authorList>
            <person name="Song W.-J."/>
            <person name="Kurnit D.M."/>
        </authorList>
    </citation>
    <scope>NUCLEOTIDE SEQUENCE [LARGE SCALE GENOMIC DNA]</scope>
    <source>
        <strain evidence="2 3">DSM 19599</strain>
    </source>
</reference>
<dbReference type="OrthoDB" id="9806585at2"/>
<evidence type="ECO:0000313" key="3">
    <source>
        <dbReference type="Proteomes" id="UP000186406"/>
    </source>
</evidence>
<organism evidence="2 3">
    <name type="scientific">Pseudoxanthobacter soli DSM 19599</name>
    <dbReference type="NCBI Taxonomy" id="1123029"/>
    <lineage>
        <taxon>Bacteria</taxon>
        <taxon>Pseudomonadati</taxon>
        <taxon>Pseudomonadota</taxon>
        <taxon>Alphaproteobacteria</taxon>
        <taxon>Hyphomicrobiales</taxon>
        <taxon>Segnochrobactraceae</taxon>
        <taxon>Pseudoxanthobacter</taxon>
    </lineage>
</organism>
<proteinExistence type="predicted"/>
<dbReference type="PANTHER" id="PTHR48207:SF4">
    <property type="entry name" value="BLL6097 PROTEIN"/>
    <property type="match status" value="1"/>
</dbReference>
<dbReference type="RefSeq" id="WP_073630483.1">
    <property type="nucleotide sequence ID" value="NZ_FRXO01000006.1"/>
</dbReference>
<gene>
    <name evidence="2" type="ORF">SAMN02745172_03212</name>
</gene>
<dbReference type="EMBL" id="FRXO01000006">
    <property type="protein sequence ID" value="SHO66553.1"/>
    <property type="molecule type" value="Genomic_DNA"/>
</dbReference>
<dbReference type="InterPro" id="IPR003673">
    <property type="entry name" value="CoA-Trfase_fam_III"/>
</dbReference>
<dbReference type="PANTHER" id="PTHR48207">
    <property type="entry name" value="SUCCINATE--HYDROXYMETHYLGLUTARATE COA-TRANSFERASE"/>
    <property type="match status" value="1"/>
</dbReference>
<dbReference type="Gene3D" id="3.30.1540.10">
    <property type="entry name" value="formyl-coa transferase, domain 3"/>
    <property type="match status" value="1"/>
</dbReference>
<accession>A0A1M7ZNT3</accession>